<dbReference type="InterPro" id="IPR004150">
    <property type="entry name" value="NAD_DNA_ligase_OB"/>
</dbReference>
<dbReference type="InterPro" id="IPR001679">
    <property type="entry name" value="DNA_ligase"/>
</dbReference>
<dbReference type="GO" id="GO:0006260">
    <property type="term" value="P:DNA replication"/>
    <property type="evidence" value="ECO:0007669"/>
    <property type="project" value="UniProtKB-KW"/>
</dbReference>
<dbReference type="Proteomes" id="UP000228947">
    <property type="component" value="Unassembled WGS sequence"/>
</dbReference>
<dbReference type="InterPro" id="IPR010994">
    <property type="entry name" value="RuvA_2-like"/>
</dbReference>
<evidence type="ECO:0000313" key="15">
    <source>
        <dbReference type="Proteomes" id="UP000228947"/>
    </source>
</evidence>
<dbReference type="GO" id="GO:0003677">
    <property type="term" value="F:DNA binding"/>
    <property type="evidence" value="ECO:0007669"/>
    <property type="project" value="InterPro"/>
</dbReference>
<evidence type="ECO:0000256" key="1">
    <source>
        <dbReference type="ARBA" id="ARBA00004067"/>
    </source>
</evidence>
<dbReference type="EMBL" id="PGTL01000004">
    <property type="protein sequence ID" value="PJF43129.1"/>
    <property type="molecule type" value="Genomic_DNA"/>
</dbReference>
<dbReference type="SMART" id="SM00292">
    <property type="entry name" value="BRCT"/>
    <property type="match status" value="1"/>
</dbReference>
<dbReference type="AlphaFoldDB" id="A0A2M8Q028"/>
<keyword evidence="4 11" id="KW-0479">Metal-binding</keyword>
<dbReference type="InterPro" id="IPR018239">
    <property type="entry name" value="DNA_ligase_AS"/>
</dbReference>
<dbReference type="NCBIfam" id="NF005932">
    <property type="entry name" value="PRK07956.1"/>
    <property type="match status" value="1"/>
</dbReference>
<keyword evidence="3 11" id="KW-0235">DNA replication</keyword>
<feature type="domain" description="BRCT" evidence="12">
    <location>
        <begin position="610"/>
        <end position="695"/>
    </location>
</feature>
<dbReference type="InterPro" id="IPR001357">
    <property type="entry name" value="BRCT_dom"/>
</dbReference>
<accession>A0A2M8PCX5</accession>
<keyword evidence="7 11" id="KW-0460">Magnesium</keyword>
<dbReference type="SUPFAM" id="SSF50249">
    <property type="entry name" value="Nucleic acid-binding proteins"/>
    <property type="match status" value="1"/>
</dbReference>
<dbReference type="Gene3D" id="2.40.50.140">
    <property type="entry name" value="Nucleic acid-binding proteins"/>
    <property type="match status" value="1"/>
</dbReference>
<dbReference type="Pfam" id="PF00533">
    <property type="entry name" value="BRCT"/>
    <property type="match status" value="1"/>
</dbReference>
<dbReference type="InterPro" id="IPR036420">
    <property type="entry name" value="BRCT_dom_sf"/>
</dbReference>
<dbReference type="GO" id="GO:0046872">
    <property type="term" value="F:metal ion binding"/>
    <property type="evidence" value="ECO:0007669"/>
    <property type="project" value="UniProtKB-KW"/>
</dbReference>
<dbReference type="InterPro" id="IPR003583">
    <property type="entry name" value="Hlx-hairpin-Hlx_DNA-bd_motif"/>
</dbReference>
<evidence type="ECO:0000256" key="8">
    <source>
        <dbReference type="ARBA" id="ARBA00023027"/>
    </source>
</evidence>
<feature type="binding site" evidence="11">
    <location>
        <begin position="42"/>
        <end position="46"/>
    </location>
    <ligand>
        <name>NAD(+)</name>
        <dbReference type="ChEBI" id="CHEBI:57540"/>
    </ligand>
</feature>
<dbReference type="CDD" id="cd00114">
    <property type="entry name" value="LIGANc"/>
    <property type="match status" value="1"/>
</dbReference>
<dbReference type="GO" id="GO:0003911">
    <property type="term" value="F:DNA ligase (NAD+) activity"/>
    <property type="evidence" value="ECO:0007669"/>
    <property type="project" value="UniProtKB-UniRule"/>
</dbReference>
<dbReference type="InterPro" id="IPR013840">
    <property type="entry name" value="DNAligase_N"/>
</dbReference>
<evidence type="ECO:0000313" key="13">
    <source>
        <dbReference type="EMBL" id="PJF35406.1"/>
    </source>
</evidence>
<dbReference type="PANTHER" id="PTHR23389">
    <property type="entry name" value="CHROMOSOME TRANSMISSION FIDELITY FACTOR 18"/>
    <property type="match status" value="1"/>
</dbReference>
<name>A0A2M8Q028_9CHLR</name>
<dbReference type="GO" id="GO:0006281">
    <property type="term" value="P:DNA repair"/>
    <property type="evidence" value="ECO:0007669"/>
    <property type="project" value="UniProtKB-KW"/>
</dbReference>
<dbReference type="SMART" id="SM00278">
    <property type="entry name" value="HhH1"/>
    <property type="match status" value="2"/>
</dbReference>
<dbReference type="Pfam" id="PF12826">
    <property type="entry name" value="HHH_2"/>
    <property type="match status" value="1"/>
</dbReference>
<keyword evidence="9 11" id="KW-0234">DNA repair</keyword>
<dbReference type="Gene3D" id="6.20.10.30">
    <property type="match status" value="1"/>
</dbReference>
<comment type="cofactor">
    <cofactor evidence="11">
        <name>Mg(2+)</name>
        <dbReference type="ChEBI" id="CHEBI:18420"/>
    </cofactor>
    <cofactor evidence="11">
        <name>Mn(2+)</name>
        <dbReference type="ChEBI" id="CHEBI:29035"/>
    </cofactor>
</comment>
<feature type="binding site" evidence="11">
    <location>
        <position position="446"/>
    </location>
    <ligand>
        <name>Zn(2+)</name>
        <dbReference type="ChEBI" id="CHEBI:29105"/>
    </ligand>
</feature>
<dbReference type="SUPFAM" id="SSF56091">
    <property type="entry name" value="DNA ligase/mRNA capping enzyme, catalytic domain"/>
    <property type="match status" value="1"/>
</dbReference>
<dbReference type="Gene3D" id="1.10.150.20">
    <property type="entry name" value="5' to 3' exonuclease, C-terminal subdomain"/>
    <property type="match status" value="2"/>
</dbReference>
<evidence type="ECO:0000256" key="6">
    <source>
        <dbReference type="ARBA" id="ARBA00022833"/>
    </source>
</evidence>
<evidence type="ECO:0000313" key="16">
    <source>
        <dbReference type="Proteomes" id="UP000229681"/>
    </source>
</evidence>
<comment type="function">
    <text evidence="1 11">DNA ligase that catalyzes the formation of phosphodiester linkages between 5'-phosphoryl and 3'-hydroxyl groups in double-stranded DNA using NAD as a coenzyme and as the energy source for the reaction. It is essential for DNA replication and repair of damaged DNA.</text>
</comment>
<feature type="binding site" evidence="11">
    <location>
        <position position="451"/>
    </location>
    <ligand>
        <name>Zn(2+)</name>
        <dbReference type="ChEBI" id="CHEBI:29105"/>
    </ligand>
</feature>
<dbReference type="Pfam" id="PF01653">
    <property type="entry name" value="DNA_ligase_aden"/>
    <property type="match status" value="1"/>
</dbReference>
<organism evidence="14 15">
    <name type="scientific">Candidatus Thermofonsia Clade 1 bacterium</name>
    <dbReference type="NCBI Taxonomy" id="2364210"/>
    <lineage>
        <taxon>Bacteria</taxon>
        <taxon>Bacillati</taxon>
        <taxon>Chloroflexota</taxon>
        <taxon>Candidatus Thermofontia</taxon>
        <taxon>Candidatus Thermofonsia Clade 1</taxon>
    </lineage>
</organism>
<evidence type="ECO:0000256" key="11">
    <source>
        <dbReference type="HAMAP-Rule" id="MF_01588"/>
    </source>
</evidence>
<evidence type="ECO:0000256" key="9">
    <source>
        <dbReference type="ARBA" id="ARBA00023204"/>
    </source>
</evidence>
<comment type="similarity">
    <text evidence="11">Belongs to the NAD-dependent DNA ligase family. LigA subfamily.</text>
</comment>
<evidence type="ECO:0000259" key="12">
    <source>
        <dbReference type="PROSITE" id="PS50172"/>
    </source>
</evidence>
<proteinExistence type="inferred from homology"/>
<dbReference type="SUPFAM" id="SSF47781">
    <property type="entry name" value="RuvA domain 2-like"/>
    <property type="match status" value="1"/>
</dbReference>
<evidence type="ECO:0000256" key="3">
    <source>
        <dbReference type="ARBA" id="ARBA00022705"/>
    </source>
</evidence>
<feature type="binding site" evidence="11">
    <location>
        <position position="428"/>
    </location>
    <ligand>
        <name>Zn(2+)</name>
        <dbReference type="ChEBI" id="CHEBI:29105"/>
    </ligand>
</feature>
<dbReference type="Gene3D" id="3.40.50.10190">
    <property type="entry name" value="BRCT domain"/>
    <property type="match status" value="1"/>
</dbReference>
<evidence type="ECO:0000256" key="5">
    <source>
        <dbReference type="ARBA" id="ARBA00022763"/>
    </source>
</evidence>
<evidence type="ECO:0000256" key="4">
    <source>
        <dbReference type="ARBA" id="ARBA00022723"/>
    </source>
</evidence>
<evidence type="ECO:0000256" key="7">
    <source>
        <dbReference type="ARBA" id="ARBA00022842"/>
    </source>
</evidence>
<dbReference type="InterPro" id="IPR041663">
    <property type="entry name" value="DisA/LigA_HHH"/>
</dbReference>
<dbReference type="EMBL" id="PGTM01000160">
    <property type="protein sequence ID" value="PJF35406.1"/>
    <property type="molecule type" value="Genomic_DNA"/>
</dbReference>
<dbReference type="InterPro" id="IPR013839">
    <property type="entry name" value="DNAligase_adenylation"/>
</dbReference>
<keyword evidence="8 11" id="KW-0520">NAD</keyword>
<dbReference type="FunFam" id="1.10.287.610:FF:000002">
    <property type="entry name" value="DNA ligase"/>
    <property type="match status" value="1"/>
</dbReference>
<comment type="catalytic activity">
    <reaction evidence="10 11">
        <text>NAD(+) + (deoxyribonucleotide)n-3'-hydroxyl + 5'-phospho-(deoxyribonucleotide)m = (deoxyribonucleotide)n+m + AMP + beta-nicotinamide D-nucleotide.</text>
        <dbReference type="EC" id="6.5.1.2"/>
    </reaction>
</comment>
<dbReference type="FunFam" id="1.10.150.20:FF:000006">
    <property type="entry name" value="DNA ligase"/>
    <property type="match status" value="1"/>
</dbReference>
<dbReference type="PANTHER" id="PTHR23389:SF9">
    <property type="entry name" value="DNA LIGASE"/>
    <property type="match status" value="1"/>
</dbReference>
<evidence type="ECO:0000256" key="10">
    <source>
        <dbReference type="ARBA" id="ARBA00034005"/>
    </source>
</evidence>
<feature type="binding site" evidence="11">
    <location>
        <position position="334"/>
    </location>
    <ligand>
        <name>NAD(+)</name>
        <dbReference type="ChEBI" id="CHEBI:57540"/>
    </ligand>
</feature>
<gene>
    <name evidence="11" type="primary">ligA</name>
    <name evidence="13" type="ORF">CUN49_10745</name>
    <name evidence="14" type="ORF">CUN50_01700</name>
</gene>
<dbReference type="PROSITE" id="PS01055">
    <property type="entry name" value="DNA_LIGASE_N1"/>
    <property type="match status" value="1"/>
</dbReference>
<keyword evidence="2 11" id="KW-0436">Ligase</keyword>
<feature type="binding site" evidence="11">
    <location>
        <position position="187"/>
    </location>
    <ligand>
        <name>NAD(+)</name>
        <dbReference type="ChEBI" id="CHEBI:57540"/>
    </ligand>
</feature>
<feature type="binding site" evidence="11">
    <location>
        <position position="310"/>
    </location>
    <ligand>
        <name>NAD(+)</name>
        <dbReference type="ChEBI" id="CHEBI:57540"/>
    </ligand>
</feature>
<dbReference type="PROSITE" id="PS50172">
    <property type="entry name" value="BRCT"/>
    <property type="match status" value="1"/>
</dbReference>
<accession>A0A2M8Q028</accession>
<dbReference type="InterPro" id="IPR012340">
    <property type="entry name" value="NA-bd_OB-fold"/>
</dbReference>
<dbReference type="Pfam" id="PF03120">
    <property type="entry name" value="OB_DNA_ligase"/>
    <property type="match status" value="1"/>
</dbReference>
<dbReference type="PIRSF" id="PIRSF001604">
    <property type="entry name" value="LigA"/>
    <property type="match status" value="1"/>
</dbReference>
<dbReference type="GO" id="GO:0005829">
    <property type="term" value="C:cytosol"/>
    <property type="evidence" value="ECO:0007669"/>
    <property type="project" value="TreeGrafter"/>
</dbReference>
<sequence length="695" mass="76040">MSDQNAELTERQAAAQRAAELRRLIHEHNHRYFVLGAPTISDAEYDQLFDELDAIEKRYPELITPDSPTQRVGSDLDERLPKVTHPAPMLSLAKAYTADELRAWQARLEKVLDTSAAFTYTVEPKFDGVSVVLTYTDGHLTLAATRGDGYLGDEVTPAVRTIRSVPPRLPSAEAAPPVPRRLVVRGEVVIHKDDFKAFQARMQAEQPEGAAKFVNARNTASGALKQLDPKVAASRPLTFYAFGVVEASEELGERLPRSQYAALQYLRALGFLTSDAVRHFESIEEVIAYVQAFEAHRHDLPFEIDGMVIKVDDLALYNALGIVGKNPRGAIAYKFPPEEVITRLVKVTFNVGRTGMIVPSAELAPVFVSGATIRQATLNNFEDIARKDVRLGDWVRLKRAGEVIPFVIGALPERRDGTEQLILPPERCPFCDAPVVRAEGEIAYYCSNPECPERRARQLEYFVGRGQMDIEGLAERGVRQLIEAGLVRDEADIFALKAEQLEPLEGYGALKVKKLLASIEAAKQRPLDRLIAALGIPGVGLTVARLLLKHFPSLEALQNATFEQLDAVPGIGEALAKTVVAWFAEPRNRALLEKLRAHGVQMAPLESATPRSNALSGLTFVLTGTLPTLTRDQAAALIEAHGGKVASSVSKKTSYVVAGEAAGSKLEKAQALGIPVLDEDGLQALIAERLALRQD</sequence>
<feature type="binding site" evidence="11">
    <location>
        <position position="431"/>
    </location>
    <ligand>
        <name>Zn(2+)</name>
        <dbReference type="ChEBI" id="CHEBI:29105"/>
    </ligand>
</feature>
<feature type="active site" description="N6-AMP-lysine intermediate" evidence="11">
    <location>
        <position position="125"/>
    </location>
</feature>
<evidence type="ECO:0000256" key="2">
    <source>
        <dbReference type="ARBA" id="ARBA00022598"/>
    </source>
</evidence>
<feature type="binding site" evidence="11">
    <location>
        <position position="146"/>
    </location>
    <ligand>
        <name>NAD(+)</name>
        <dbReference type="ChEBI" id="CHEBI:57540"/>
    </ligand>
</feature>
<dbReference type="Gene3D" id="1.10.287.610">
    <property type="entry name" value="Helix hairpin bin"/>
    <property type="match status" value="1"/>
</dbReference>
<dbReference type="NCBIfam" id="TIGR00575">
    <property type="entry name" value="dnlj"/>
    <property type="match status" value="1"/>
</dbReference>
<keyword evidence="5 11" id="KW-0227">DNA damage</keyword>
<dbReference type="EC" id="6.5.1.2" evidence="11"/>
<dbReference type="Pfam" id="PF03119">
    <property type="entry name" value="DNA_ligase_ZBD"/>
    <property type="match status" value="1"/>
</dbReference>
<dbReference type="SUPFAM" id="SSF52113">
    <property type="entry name" value="BRCT domain"/>
    <property type="match status" value="1"/>
</dbReference>
<dbReference type="SMART" id="SM00532">
    <property type="entry name" value="LIGANc"/>
    <property type="match status" value="1"/>
</dbReference>
<keyword evidence="6 11" id="KW-0862">Zinc</keyword>
<evidence type="ECO:0000313" key="14">
    <source>
        <dbReference type="EMBL" id="PJF43129.1"/>
    </source>
</evidence>
<dbReference type="Proteomes" id="UP000229681">
    <property type="component" value="Unassembled WGS sequence"/>
</dbReference>
<reference evidence="15 16" key="1">
    <citation type="submission" date="2017-11" db="EMBL/GenBank/DDBJ databases">
        <title>Evolution of Phototrophy in the Chloroflexi Phylum Driven by Horizontal Gene Transfer.</title>
        <authorList>
            <person name="Ward L.M."/>
            <person name="Hemp J."/>
            <person name="Shih P.M."/>
            <person name="Mcglynn S.E."/>
            <person name="Fischer W."/>
        </authorList>
    </citation>
    <scope>NUCLEOTIDE SEQUENCE [LARGE SCALE GENOMIC DNA]</scope>
    <source>
        <strain evidence="14">CP1_1M</strain>
        <strain evidence="13">JP3_13</strain>
    </source>
</reference>
<feature type="binding site" evidence="11">
    <location>
        <begin position="91"/>
        <end position="92"/>
    </location>
    <ligand>
        <name>NAD(+)</name>
        <dbReference type="ChEBI" id="CHEBI:57540"/>
    </ligand>
</feature>
<dbReference type="HAMAP" id="MF_01588">
    <property type="entry name" value="DNA_ligase_A"/>
    <property type="match status" value="1"/>
</dbReference>
<keyword evidence="11" id="KW-0464">Manganese</keyword>
<dbReference type="Gene3D" id="3.30.470.30">
    <property type="entry name" value="DNA ligase/mRNA capping enzyme"/>
    <property type="match status" value="1"/>
</dbReference>
<feature type="binding site" evidence="11">
    <location>
        <position position="123"/>
    </location>
    <ligand>
        <name>NAD(+)</name>
        <dbReference type="ChEBI" id="CHEBI:57540"/>
    </ligand>
</feature>
<comment type="caution">
    <text evidence="14">The sequence shown here is derived from an EMBL/GenBank/DDBJ whole genome shotgun (WGS) entry which is preliminary data.</text>
</comment>
<dbReference type="FunFam" id="3.40.50.10190:FF:000054">
    <property type="entry name" value="DNA ligase"/>
    <property type="match status" value="1"/>
</dbReference>
<protein>
    <recommendedName>
        <fullName evidence="11">DNA ligase</fullName>
        <ecNumber evidence="11">6.5.1.2</ecNumber>
    </recommendedName>
    <alternativeName>
        <fullName evidence="11">Polydeoxyribonucleotide synthase [NAD(+)]</fullName>
    </alternativeName>
</protein>
<dbReference type="InterPro" id="IPR004149">
    <property type="entry name" value="Znf_DNAligase_C4"/>
</dbReference>